<accession>A0A0G0UD23</accession>
<proteinExistence type="predicted"/>
<dbReference type="InterPro" id="IPR009061">
    <property type="entry name" value="DNA-bd_dom_put_sf"/>
</dbReference>
<evidence type="ECO:0000259" key="2">
    <source>
        <dbReference type="PROSITE" id="PS50937"/>
    </source>
</evidence>
<protein>
    <submittedName>
        <fullName evidence="3">Transcriptional regulator, MerR family</fullName>
    </submittedName>
</protein>
<feature type="domain" description="HTH merR-type" evidence="2">
    <location>
        <begin position="7"/>
        <end position="76"/>
    </location>
</feature>
<keyword evidence="1" id="KW-0238">DNA-binding</keyword>
<dbReference type="InterPro" id="IPR047057">
    <property type="entry name" value="MerR_fam"/>
</dbReference>
<dbReference type="SUPFAM" id="SSF46955">
    <property type="entry name" value="Putative DNA-binding domain"/>
    <property type="match status" value="1"/>
</dbReference>
<name>A0A0G0UD23_9BACT</name>
<dbReference type="AlphaFoldDB" id="A0A0G0UD23"/>
<dbReference type="SMART" id="SM00422">
    <property type="entry name" value="HTH_MERR"/>
    <property type="match status" value="1"/>
</dbReference>
<dbReference type="GO" id="GO:0003677">
    <property type="term" value="F:DNA binding"/>
    <property type="evidence" value="ECO:0007669"/>
    <property type="project" value="UniProtKB-KW"/>
</dbReference>
<evidence type="ECO:0000256" key="1">
    <source>
        <dbReference type="ARBA" id="ARBA00023125"/>
    </source>
</evidence>
<dbReference type="InterPro" id="IPR000551">
    <property type="entry name" value="MerR-type_HTH_dom"/>
</dbReference>
<dbReference type="PANTHER" id="PTHR30204">
    <property type="entry name" value="REDOX-CYCLING DRUG-SENSING TRANSCRIPTIONAL ACTIVATOR SOXR"/>
    <property type="match status" value="1"/>
</dbReference>
<dbReference type="Gene3D" id="1.10.1660.10">
    <property type="match status" value="1"/>
</dbReference>
<dbReference type="PROSITE" id="PS50937">
    <property type="entry name" value="HTH_MERR_2"/>
    <property type="match status" value="1"/>
</dbReference>
<comment type="caution">
    <text evidence="3">The sequence shown here is derived from an EMBL/GenBank/DDBJ whole genome shotgun (WGS) entry which is preliminary data.</text>
</comment>
<evidence type="ECO:0000313" key="3">
    <source>
        <dbReference type="EMBL" id="KKR86853.1"/>
    </source>
</evidence>
<organism evidence="3 4">
    <name type="scientific">Candidatus Curtissbacteria bacterium GW2011_GWA1_41_11</name>
    <dbReference type="NCBI Taxonomy" id="1618409"/>
    <lineage>
        <taxon>Bacteria</taxon>
        <taxon>Candidatus Curtissiibacteriota</taxon>
    </lineage>
</organism>
<dbReference type="Proteomes" id="UP000034854">
    <property type="component" value="Unassembled WGS sequence"/>
</dbReference>
<dbReference type="GO" id="GO:0003700">
    <property type="term" value="F:DNA-binding transcription factor activity"/>
    <property type="evidence" value="ECO:0007669"/>
    <property type="project" value="InterPro"/>
</dbReference>
<dbReference type="Pfam" id="PF13411">
    <property type="entry name" value="MerR_1"/>
    <property type="match status" value="1"/>
</dbReference>
<reference evidence="3 4" key="1">
    <citation type="journal article" date="2015" name="Nature">
        <title>rRNA introns, odd ribosomes, and small enigmatic genomes across a large radiation of phyla.</title>
        <authorList>
            <person name="Brown C.T."/>
            <person name="Hug L.A."/>
            <person name="Thomas B.C."/>
            <person name="Sharon I."/>
            <person name="Castelle C.J."/>
            <person name="Singh A."/>
            <person name="Wilkins M.J."/>
            <person name="Williams K.H."/>
            <person name="Banfield J.F."/>
        </authorList>
    </citation>
    <scope>NUCLEOTIDE SEQUENCE [LARGE SCALE GENOMIC DNA]</scope>
</reference>
<dbReference type="PANTHER" id="PTHR30204:SF58">
    <property type="entry name" value="HTH-TYPE TRANSCRIPTIONAL REGULATOR YFMP"/>
    <property type="match status" value="1"/>
</dbReference>
<sequence>MAKDRPILTLSVAATLLKVHPRTLMLYEKEGLIQPHRTGTNRRLFSEADLDLIQFIKYLISEERVNIIGAGVIIRILRRAHLKYPTLKKEFFPEYKERRLI</sequence>
<evidence type="ECO:0000313" key="4">
    <source>
        <dbReference type="Proteomes" id="UP000034854"/>
    </source>
</evidence>
<gene>
    <name evidence="3" type="ORF">UU34_C0009G0021</name>
</gene>
<dbReference type="EMBL" id="LCAG01000009">
    <property type="protein sequence ID" value="KKR86853.1"/>
    <property type="molecule type" value="Genomic_DNA"/>
</dbReference>